<dbReference type="GO" id="GO:0070987">
    <property type="term" value="P:error-free translesion synthesis"/>
    <property type="evidence" value="ECO:0007669"/>
    <property type="project" value="UniProtKB-ARBA"/>
</dbReference>
<dbReference type="AlphaFoldDB" id="A0A0C3I0P3"/>
<dbReference type="GO" id="GO:0007064">
    <property type="term" value="P:mitotic sister chromatid cohesion"/>
    <property type="evidence" value="ECO:0007669"/>
    <property type="project" value="UniProtKB-ARBA"/>
</dbReference>
<evidence type="ECO:0000259" key="12">
    <source>
        <dbReference type="PROSITE" id="PS51907"/>
    </source>
</evidence>
<feature type="domain" description="UBZ3-type" evidence="12">
    <location>
        <begin position="593"/>
        <end position="628"/>
    </location>
</feature>
<dbReference type="GO" id="GO:0008270">
    <property type="term" value="F:zinc ion binding"/>
    <property type="evidence" value="ECO:0007669"/>
    <property type="project" value="UniProtKB-KW"/>
</dbReference>
<dbReference type="PANTHER" id="PTHR45873:SF1">
    <property type="entry name" value="DNA POLYMERASE ETA"/>
    <property type="match status" value="1"/>
</dbReference>
<dbReference type="GO" id="GO:0006281">
    <property type="term" value="P:DNA repair"/>
    <property type="evidence" value="ECO:0007669"/>
    <property type="project" value="UniProtKB-KW"/>
</dbReference>
<dbReference type="Pfam" id="PF11799">
    <property type="entry name" value="IMS_C"/>
    <property type="match status" value="1"/>
</dbReference>
<feature type="compositionally biased region" description="Low complexity" evidence="10">
    <location>
        <begin position="1"/>
        <end position="14"/>
    </location>
</feature>
<dbReference type="Pfam" id="PF18439">
    <property type="entry name" value="zf_UBZ"/>
    <property type="match status" value="1"/>
</dbReference>
<evidence type="ECO:0000256" key="8">
    <source>
        <dbReference type="ARBA" id="ARBA00023242"/>
    </source>
</evidence>
<dbReference type="GO" id="GO:0035861">
    <property type="term" value="C:site of double-strand break"/>
    <property type="evidence" value="ECO:0007669"/>
    <property type="project" value="TreeGrafter"/>
</dbReference>
<dbReference type="Gene3D" id="1.10.150.20">
    <property type="entry name" value="5' to 3' exonuclease, C-terminal subdomain"/>
    <property type="match status" value="1"/>
</dbReference>
<sequence length="672" mass="74744">MSSSLSFQPSSSLPDNNQPRKSRFTYRQLGQLALSSTACPLRVVAHVDLDAFYAQCEMVRLGVAEDQPLAVQQWQGLIAINYPSRKFGLSRHIPIAEAKKLCPDIILQHVATWKEGDEKWAYHDDASKNIATHKVSLDPYRLESRRILACIKETLPAHLQTVEKASIDEVFMDLSAQVHTIMLETYPELTLPPPGNDPNENLPLPPTSVLDWKADTVVDLNSGETEYDDPDWDDVAILLGSEIVRTVRAAVREKLKYTCSGGIAHNKMLAKLGSGHMKPNQQTVIRNRAVQQFLSDFKFAKIRGLGGKLGDQVSSAFGTESVKDLLLVPIEQLKQKIGDDTGMWIYQIIRGIDTSEVNARTQIKSMLSAKSFRPSVNSAEQARRWLRIFVADIYSRLVDEGVLENKRRPRTINLHHRTGGQTRSRQAPIPQGKKLDEATLFDLAKVLMDQIILEGRIWPCLNLSLSVGGFEDGVTGNRGIGDFLIKGDDAKAQNRVLQSSDALHGDHDRRGKHRRIKSSKGIDKFFARAEPSEHDEEFGAQMWPQPDADLLAGQDAASTEYGNITDSSREANEAMEKEEIDDMPSGPSALHQQRITEFICKRCQSALSSAAALQNHQDWHLAKDLQEEVLGQPLHSSRPSAAGSKRKAPHSSRQRRPGQGKAEKGQSKLAFG</sequence>
<name>A0A0C3I0P3_OIDMZ</name>
<feature type="region of interest" description="Disordered" evidence="10">
    <location>
        <begin position="1"/>
        <end position="20"/>
    </location>
</feature>
<proteinExistence type="predicted"/>
<dbReference type="FunFam" id="3.40.1170.60:FF:000008">
    <property type="entry name" value="DNA polymerase eta subunit"/>
    <property type="match status" value="1"/>
</dbReference>
<dbReference type="PROSITE" id="PS51907">
    <property type="entry name" value="ZF_UBZ3"/>
    <property type="match status" value="1"/>
</dbReference>
<evidence type="ECO:0000313" key="14">
    <source>
        <dbReference type="Proteomes" id="UP000054321"/>
    </source>
</evidence>
<dbReference type="InterPro" id="IPR013087">
    <property type="entry name" value="Znf_C2H2_type"/>
</dbReference>
<keyword evidence="2" id="KW-0808">Transferase</keyword>
<dbReference type="OrthoDB" id="5723at2759"/>
<keyword evidence="5" id="KW-0863">Zinc-finger</keyword>
<dbReference type="Gene3D" id="3.30.70.270">
    <property type="match status" value="1"/>
</dbReference>
<protein>
    <recommendedName>
        <fullName evidence="9">DNA polymerase eta</fullName>
    </recommendedName>
</protein>
<dbReference type="GO" id="GO:0009314">
    <property type="term" value="P:response to radiation"/>
    <property type="evidence" value="ECO:0007669"/>
    <property type="project" value="TreeGrafter"/>
</dbReference>
<evidence type="ECO:0000256" key="2">
    <source>
        <dbReference type="ARBA" id="ARBA00022679"/>
    </source>
</evidence>
<dbReference type="GO" id="GO:0003887">
    <property type="term" value="F:DNA-directed DNA polymerase activity"/>
    <property type="evidence" value="ECO:0007669"/>
    <property type="project" value="TreeGrafter"/>
</dbReference>
<dbReference type="InterPro" id="IPR001126">
    <property type="entry name" value="UmuC"/>
</dbReference>
<dbReference type="Pfam" id="PF00817">
    <property type="entry name" value="IMS"/>
    <property type="match status" value="1"/>
</dbReference>
<dbReference type="PIRSF" id="PIRSF036603">
    <property type="entry name" value="DPol_eta"/>
    <property type="match status" value="1"/>
</dbReference>
<keyword evidence="6" id="KW-0862">Zinc</keyword>
<evidence type="ECO:0000313" key="13">
    <source>
        <dbReference type="EMBL" id="KIN08012.1"/>
    </source>
</evidence>
<dbReference type="InterPro" id="IPR052230">
    <property type="entry name" value="DNA_polymerase_eta"/>
</dbReference>
<dbReference type="STRING" id="913774.A0A0C3I0P3"/>
<dbReference type="HOGENOM" id="CLU_012348_7_1_1"/>
<dbReference type="PANTHER" id="PTHR45873">
    <property type="entry name" value="DNA POLYMERASE ETA"/>
    <property type="match status" value="1"/>
</dbReference>
<keyword evidence="7" id="KW-0234">DNA repair</keyword>
<dbReference type="Pfam" id="PF21704">
    <property type="entry name" value="POLH-Rev1_HhH"/>
    <property type="match status" value="1"/>
</dbReference>
<evidence type="ECO:0000256" key="1">
    <source>
        <dbReference type="ARBA" id="ARBA00004123"/>
    </source>
</evidence>
<dbReference type="PROSITE" id="PS50173">
    <property type="entry name" value="UMUC"/>
    <property type="match status" value="1"/>
</dbReference>
<keyword evidence="14" id="KW-1185">Reference proteome</keyword>
<feature type="compositionally biased region" description="Basic and acidic residues" evidence="10">
    <location>
        <begin position="567"/>
        <end position="577"/>
    </location>
</feature>
<dbReference type="InterPro" id="IPR036775">
    <property type="entry name" value="DNA_pol_Y-fam_lit_finger_sf"/>
</dbReference>
<dbReference type="EMBL" id="KN832870">
    <property type="protein sequence ID" value="KIN08012.1"/>
    <property type="molecule type" value="Genomic_DNA"/>
</dbReference>
<dbReference type="SUPFAM" id="SSF56672">
    <property type="entry name" value="DNA/RNA polymerases"/>
    <property type="match status" value="1"/>
</dbReference>
<feature type="region of interest" description="Disordered" evidence="10">
    <location>
        <begin position="561"/>
        <end position="586"/>
    </location>
</feature>
<dbReference type="InterPro" id="IPR041298">
    <property type="entry name" value="UBZ3"/>
</dbReference>
<reference evidence="14" key="2">
    <citation type="submission" date="2015-01" db="EMBL/GenBank/DDBJ databases">
        <title>Evolutionary Origins and Diversification of the Mycorrhizal Mutualists.</title>
        <authorList>
            <consortium name="DOE Joint Genome Institute"/>
            <consortium name="Mycorrhizal Genomics Consortium"/>
            <person name="Kohler A."/>
            <person name="Kuo A."/>
            <person name="Nagy L.G."/>
            <person name="Floudas D."/>
            <person name="Copeland A."/>
            <person name="Barry K.W."/>
            <person name="Cichocki N."/>
            <person name="Veneault-Fourrey C."/>
            <person name="LaButti K."/>
            <person name="Lindquist E.A."/>
            <person name="Lipzen A."/>
            <person name="Lundell T."/>
            <person name="Morin E."/>
            <person name="Murat C."/>
            <person name="Riley R."/>
            <person name="Ohm R."/>
            <person name="Sun H."/>
            <person name="Tunlid A."/>
            <person name="Henrissat B."/>
            <person name="Grigoriev I.V."/>
            <person name="Hibbett D.S."/>
            <person name="Martin F."/>
        </authorList>
    </citation>
    <scope>NUCLEOTIDE SEQUENCE [LARGE SCALE GENOMIC DNA]</scope>
    <source>
        <strain evidence="14">Zn</strain>
    </source>
</reference>
<evidence type="ECO:0000256" key="3">
    <source>
        <dbReference type="ARBA" id="ARBA00022723"/>
    </source>
</evidence>
<evidence type="ECO:0000256" key="10">
    <source>
        <dbReference type="SAM" id="MobiDB-lite"/>
    </source>
</evidence>
<keyword evidence="4" id="KW-0227">DNA damage</keyword>
<feature type="domain" description="UmuC" evidence="11">
    <location>
        <begin position="44"/>
        <end position="306"/>
    </location>
</feature>
<dbReference type="FunFam" id="1.10.150.20:FF:000014">
    <property type="entry name" value="Polymerase (DNA directed), eta"/>
    <property type="match status" value="1"/>
</dbReference>
<evidence type="ECO:0000256" key="5">
    <source>
        <dbReference type="ARBA" id="ARBA00022771"/>
    </source>
</evidence>
<dbReference type="InParanoid" id="A0A0C3I0P3"/>
<keyword evidence="3" id="KW-0479">Metal-binding</keyword>
<feature type="compositionally biased region" description="Basic residues" evidence="10">
    <location>
        <begin position="644"/>
        <end position="658"/>
    </location>
</feature>
<evidence type="ECO:0000256" key="6">
    <source>
        <dbReference type="ARBA" id="ARBA00022833"/>
    </source>
</evidence>
<dbReference type="InterPro" id="IPR043502">
    <property type="entry name" value="DNA/RNA_pol_sf"/>
</dbReference>
<dbReference type="GO" id="GO:0005657">
    <property type="term" value="C:replication fork"/>
    <property type="evidence" value="ECO:0007669"/>
    <property type="project" value="TreeGrafter"/>
</dbReference>
<dbReference type="Gene3D" id="3.40.1170.60">
    <property type="match status" value="1"/>
</dbReference>
<evidence type="ECO:0000256" key="4">
    <source>
        <dbReference type="ARBA" id="ARBA00022763"/>
    </source>
</evidence>
<dbReference type="GO" id="GO:0042276">
    <property type="term" value="P:error-prone translesion synthesis"/>
    <property type="evidence" value="ECO:0007669"/>
    <property type="project" value="TreeGrafter"/>
</dbReference>
<comment type="subcellular location">
    <subcellularLocation>
        <location evidence="1">Nucleus</location>
    </subcellularLocation>
</comment>
<feature type="region of interest" description="Disordered" evidence="10">
    <location>
        <begin position="629"/>
        <end position="672"/>
    </location>
</feature>
<dbReference type="PROSITE" id="PS00028">
    <property type="entry name" value="ZINC_FINGER_C2H2_1"/>
    <property type="match status" value="1"/>
</dbReference>
<dbReference type="InterPro" id="IPR043128">
    <property type="entry name" value="Rev_trsase/Diguanyl_cyclase"/>
</dbReference>
<gene>
    <name evidence="13" type="ORF">OIDMADRAFT_107753</name>
</gene>
<dbReference type="FunFam" id="3.30.1490.100:FF:000009">
    <property type="entry name" value="DNA polymerase eta subunit"/>
    <property type="match status" value="1"/>
</dbReference>
<organism evidence="13 14">
    <name type="scientific">Oidiodendron maius (strain Zn)</name>
    <dbReference type="NCBI Taxonomy" id="913774"/>
    <lineage>
        <taxon>Eukaryota</taxon>
        <taxon>Fungi</taxon>
        <taxon>Dikarya</taxon>
        <taxon>Ascomycota</taxon>
        <taxon>Pezizomycotina</taxon>
        <taxon>Leotiomycetes</taxon>
        <taxon>Leotiomycetes incertae sedis</taxon>
        <taxon>Myxotrichaceae</taxon>
        <taxon>Oidiodendron</taxon>
    </lineage>
</organism>
<evidence type="ECO:0000259" key="11">
    <source>
        <dbReference type="PROSITE" id="PS50173"/>
    </source>
</evidence>
<dbReference type="Gene3D" id="3.30.1490.100">
    <property type="entry name" value="DNA polymerase, Y-family, little finger domain"/>
    <property type="match status" value="1"/>
</dbReference>
<dbReference type="SUPFAM" id="SSF100879">
    <property type="entry name" value="Lesion bypass DNA polymerase (Y-family), little finger domain"/>
    <property type="match status" value="1"/>
</dbReference>
<dbReference type="InterPro" id="IPR017961">
    <property type="entry name" value="DNA_pol_Y-fam_little_finger"/>
</dbReference>
<dbReference type="FunCoup" id="A0A0C3I0P3">
    <property type="interactions" value="604"/>
</dbReference>
<dbReference type="GO" id="GO:0005634">
    <property type="term" value="C:nucleus"/>
    <property type="evidence" value="ECO:0007669"/>
    <property type="project" value="UniProtKB-SubCell"/>
</dbReference>
<evidence type="ECO:0000256" key="9">
    <source>
        <dbReference type="ARBA" id="ARBA00044975"/>
    </source>
</evidence>
<accession>A0A0C3I0P3</accession>
<dbReference type="GO" id="GO:0003684">
    <property type="term" value="F:damaged DNA binding"/>
    <property type="evidence" value="ECO:0007669"/>
    <property type="project" value="InterPro"/>
</dbReference>
<reference evidence="13 14" key="1">
    <citation type="submission" date="2014-04" db="EMBL/GenBank/DDBJ databases">
        <authorList>
            <consortium name="DOE Joint Genome Institute"/>
            <person name="Kuo A."/>
            <person name="Martino E."/>
            <person name="Perotto S."/>
            <person name="Kohler A."/>
            <person name="Nagy L.G."/>
            <person name="Floudas D."/>
            <person name="Copeland A."/>
            <person name="Barry K.W."/>
            <person name="Cichocki N."/>
            <person name="Veneault-Fourrey C."/>
            <person name="LaButti K."/>
            <person name="Lindquist E.A."/>
            <person name="Lipzen A."/>
            <person name="Lundell T."/>
            <person name="Morin E."/>
            <person name="Murat C."/>
            <person name="Sun H."/>
            <person name="Tunlid A."/>
            <person name="Henrissat B."/>
            <person name="Grigoriev I.V."/>
            <person name="Hibbett D.S."/>
            <person name="Martin F."/>
            <person name="Nordberg H.P."/>
            <person name="Cantor M.N."/>
            <person name="Hua S.X."/>
        </authorList>
    </citation>
    <scope>NUCLEOTIDE SEQUENCE [LARGE SCALE GENOMIC DNA]</scope>
    <source>
        <strain evidence="13 14">Zn</strain>
    </source>
</reference>
<evidence type="ECO:0000256" key="7">
    <source>
        <dbReference type="ARBA" id="ARBA00023204"/>
    </source>
</evidence>
<dbReference type="Proteomes" id="UP000054321">
    <property type="component" value="Unassembled WGS sequence"/>
</dbReference>
<keyword evidence="8" id="KW-0539">Nucleus</keyword>